<dbReference type="EMBL" id="BAABBB010000018">
    <property type="protein sequence ID" value="GAA3541400.1"/>
    <property type="molecule type" value="Genomic_DNA"/>
</dbReference>
<feature type="domain" description="AB hydrolase-1" evidence="1">
    <location>
        <begin position="13"/>
        <end position="222"/>
    </location>
</feature>
<evidence type="ECO:0000313" key="2">
    <source>
        <dbReference type="EMBL" id="GAA3541400.1"/>
    </source>
</evidence>
<evidence type="ECO:0000259" key="1">
    <source>
        <dbReference type="Pfam" id="PF12697"/>
    </source>
</evidence>
<dbReference type="InterPro" id="IPR000073">
    <property type="entry name" value="AB_hydrolase_1"/>
</dbReference>
<sequence length="232" mass="24296">MPGGRVGRVNEPVLLLSGSGLPAWIWDEVRAGLDESAVAPRPTSPDAGPEAYAAAALAAVDWPRFTVVAHSVGGVVAQALLAAAPERITGVLGVSAAWPAPGRSFADALRVPQRWLLPLILRLAGTRPPEKQLRAGIGAGLPAQTVDRLVAEFTPESRQLFVTPAPVADGSPARRGYVRTTGDQELPLPVQDRAAAGLGGDFRRDLATGHLPMLEDPAGLLEVVREFLRPAA</sequence>
<dbReference type="Pfam" id="PF12697">
    <property type="entry name" value="Abhydrolase_6"/>
    <property type="match status" value="1"/>
</dbReference>
<reference evidence="3" key="1">
    <citation type="journal article" date="2019" name="Int. J. Syst. Evol. Microbiol.">
        <title>The Global Catalogue of Microorganisms (GCM) 10K type strain sequencing project: providing services to taxonomists for standard genome sequencing and annotation.</title>
        <authorList>
            <consortium name="The Broad Institute Genomics Platform"/>
            <consortium name="The Broad Institute Genome Sequencing Center for Infectious Disease"/>
            <person name="Wu L."/>
            <person name="Ma J."/>
        </authorList>
    </citation>
    <scope>NUCLEOTIDE SEQUENCE [LARGE SCALE GENOMIC DNA]</scope>
    <source>
        <strain evidence="3">JCM 17460</strain>
    </source>
</reference>
<comment type="caution">
    <text evidence="2">The sequence shown here is derived from an EMBL/GenBank/DDBJ whole genome shotgun (WGS) entry which is preliminary data.</text>
</comment>
<dbReference type="SUPFAM" id="SSF53474">
    <property type="entry name" value="alpha/beta-Hydrolases"/>
    <property type="match status" value="1"/>
</dbReference>
<keyword evidence="3" id="KW-1185">Reference proteome</keyword>
<gene>
    <name evidence="2" type="ORF">GCM10022263_30780</name>
</gene>
<dbReference type="Proteomes" id="UP001500301">
    <property type="component" value="Unassembled WGS sequence"/>
</dbReference>
<dbReference type="Gene3D" id="3.40.50.1820">
    <property type="entry name" value="alpha/beta hydrolase"/>
    <property type="match status" value="1"/>
</dbReference>
<organism evidence="2 3">
    <name type="scientific">Nocardioides daeguensis</name>
    <dbReference type="NCBI Taxonomy" id="908359"/>
    <lineage>
        <taxon>Bacteria</taxon>
        <taxon>Bacillati</taxon>
        <taxon>Actinomycetota</taxon>
        <taxon>Actinomycetes</taxon>
        <taxon>Propionibacteriales</taxon>
        <taxon>Nocardioidaceae</taxon>
        <taxon>Nocardioides</taxon>
    </lineage>
</organism>
<protein>
    <recommendedName>
        <fullName evidence="1">AB hydrolase-1 domain-containing protein</fullName>
    </recommendedName>
</protein>
<name>A0ABP6VXK1_9ACTN</name>
<proteinExistence type="predicted"/>
<accession>A0ABP6VXK1</accession>
<dbReference type="InterPro" id="IPR029058">
    <property type="entry name" value="AB_hydrolase_fold"/>
</dbReference>
<evidence type="ECO:0000313" key="3">
    <source>
        <dbReference type="Proteomes" id="UP001500301"/>
    </source>
</evidence>